<gene>
    <name evidence="3" type="ORF">SAMN05444586_103712</name>
</gene>
<evidence type="ECO:0000313" key="4">
    <source>
        <dbReference type="Proteomes" id="UP000182827"/>
    </source>
</evidence>
<feature type="coiled-coil region" evidence="1">
    <location>
        <begin position="721"/>
        <end position="763"/>
    </location>
</feature>
<evidence type="ECO:0000313" key="3">
    <source>
        <dbReference type="EMBL" id="SFT19445.1"/>
    </source>
</evidence>
<name>A0A1I6W0H1_9GAMM</name>
<dbReference type="NCBIfam" id="TIGR02675">
    <property type="entry name" value="tape_meas_nterm"/>
    <property type="match status" value="1"/>
</dbReference>
<keyword evidence="4" id="KW-1185">Reference proteome</keyword>
<sequence length="1473" mass="158777">MAGKELTFKLVMNADTRNFTQNLQQGSDAARAMFDRIRQESERARQSVQMGREVGELVQQFHNATTELNRVSDASQLSADNLRQMGEYGQQAISQLQTKLVDARLELNRLSATNATPQDIERARQRVQELETGIRQTTTAVDAYQNAAREALGTSPIPTRFQQDVGNLVNQLDSVRQGIDANGDSATRTRAELEQMSRNATTQLQGYESALEDARLNLNRLSATNATPQDIERARQRVQELETGVDQVRTALNGYQNAARIANNEVAEGSGRVSSAVNGVGGAWNKVAGIAAALGIGISVAELAKIADNFQNISAQIRLVSDSSEEFHSALEGVRVIATQTTTSLESTANLYARISQAGKDLGVTQEQALEVTRAINQSIQISGGSAASADAAITQMIQALQSGVLRGEEFNSMMEQAPRLTTALADSLGVTKGELRAMAGEGKISSEVLINAIREQSAVIAEEYTKIPTTIAGAIGNVKTNFTMLVGEIDSANAASQGIVQTLLYLSDNLDVLMTLFNDVTQGVAYFSDRLNSADPSTIDAVKNAVVAAYDAIKTLISTVVEVGDVINDVFYTGLDVLFGWSGVISGDATESVNGLAVVINVVSVAIGALSDGVKAIGIGFKGLVGLMYDLAAAATYYAKVFTWGDVRAKLDADYKILTEQRDKYYAEAKKDLEGFNSEVVKAIDESTLNAEQANQKKIASNKETLATILADEAKANKDAEANSKRRTELDAQLAKARAENNDEVTRQIVERIKKLDNFEDEAAKSNIKRNKDKLKAGEALATALMAANQGILTDLAKEDLLRDGIIAKINEQGNLEVSTYEDTAKLNTDRLAKIQELSLEQDGLISKRVSSESEAGQAIVQNDADVAAMRVQLNKQALDAKQADDFEAFSKAQIALDNLGKADAQANQQRTDQHKQANDAIHQIDAASFSDFKANTDEQVRLSGIAEKAKQANDFETFASAKLQMDGLTSAQEQANNQLNQSDLSNLEKKEEITRKKVELAQQIIDSTDGVITAEQKLQFEAQGLTIEYDKMGKAVVQKVTTFSDAAKALGVNVSQALNLVSAEFTKSGDSVDVFVAGLQEMGATGEQAANATYQAWEKWAEQAKSPAEIEAAKAKLLEFEKQGVFSAKQVEMGMRYLDEVNGKLPANISEVEKAYKLLGITSREEANKMAAAQMRAFDVMQKSGTASTEQMKKALINMADKIYASGDAAKIAAYESKLAYYGLSSEIDSTGKASVKAMDEWTKSNDRVRDSAHGIGDGYRNAGNIAREEAKSAEQAWADAVDAASAQFDAEMKRQGQSLSKGIYNYNSYSKADVVSQLKSKGYDDKEAEKLAGTIWSKAMEADRDAKAEGMGKGGNPALNRLIEQEFNNAASKGLTTQHGTNKINDLLRQMSSNNLVSTGSTSKAPAVDVNSLAPQVSAPVPSTTATPTSRTVQNNISINGKTISIPVAEENQGNFNDFLSELEMLKKGM</sequence>
<evidence type="ECO:0000256" key="1">
    <source>
        <dbReference type="SAM" id="Coils"/>
    </source>
</evidence>
<proteinExistence type="predicted"/>
<reference evidence="4" key="1">
    <citation type="submission" date="2016-10" db="EMBL/GenBank/DDBJ databases">
        <authorList>
            <person name="Varghese N."/>
            <person name="Submissions S."/>
        </authorList>
    </citation>
    <scope>NUCLEOTIDE SEQUENCE [LARGE SCALE GENOMIC DNA]</scope>
    <source>
        <strain evidence="4">ANC 5076</strain>
    </source>
</reference>
<dbReference type="RefSeq" id="WP_074947563.1">
    <property type="nucleotide sequence ID" value="NZ_FOZU01000037.1"/>
</dbReference>
<dbReference type="EMBL" id="FOZU01000037">
    <property type="protein sequence ID" value="SFT19445.1"/>
    <property type="molecule type" value="Genomic_DNA"/>
</dbReference>
<evidence type="ECO:0000259" key="2">
    <source>
        <dbReference type="Pfam" id="PF20155"/>
    </source>
</evidence>
<keyword evidence="1" id="KW-0175">Coiled coil</keyword>
<feature type="coiled-coil region" evidence="1">
    <location>
        <begin position="190"/>
        <end position="251"/>
    </location>
</feature>
<organism evidence="3 4">
    <name type="scientific">Acinetobacter bohemicus</name>
    <dbReference type="NCBI Taxonomy" id="1435036"/>
    <lineage>
        <taxon>Bacteria</taxon>
        <taxon>Pseudomonadati</taxon>
        <taxon>Pseudomonadota</taxon>
        <taxon>Gammaproteobacteria</taxon>
        <taxon>Moraxellales</taxon>
        <taxon>Moraxellaceae</taxon>
        <taxon>Acinetobacter</taxon>
    </lineage>
</organism>
<feature type="coiled-coil region" evidence="1">
    <location>
        <begin position="93"/>
        <end position="140"/>
    </location>
</feature>
<dbReference type="InterPro" id="IPR013491">
    <property type="entry name" value="Tape_meas_N"/>
</dbReference>
<protein>
    <submittedName>
        <fullName evidence="3">Tape measure domain-containing protein</fullName>
    </submittedName>
</protein>
<accession>A0A1I6W0H1</accession>
<dbReference type="Proteomes" id="UP000182827">
    <property type="component" value="Unassembled WGS sequence"/>
</dbReference>
<feature type="domain" description="Tape measure protein N-terminal" evidence="2">
    <location>
        <begin position="302"/>
        <end position="491"/>
    </location>
</feature>
<dbReference type="Pfam" id="PF20155">
    <property type="entry name" value="TMP_3"/>
    <property type="match status" value="1"/>
</dbReference>